<dbReference type="SMART" id="SM00829">
    <property type="entry name" value="PKS_ER"/>
    <property type="match status" value="1"/>
</dbReference>
<dbReference type="InterPro" id="IPR011032">
    <property type="entry name" value="GroES-like_sf"/>
</dbReference>
<keyword evidence="3 6" id="KW-0479">Metal-binding</keyword>
<dbReference type="RefSeq" id="WP_196397578.1">
    <property type="nucleotide sequence ID" value="NZ_JADNYM010000019.1"/>
</dbReference>
<feature type="domain" description="Enoyl reductase (ER)" evidence="7">
    <location>
        <begin position="8"/>
        <end position="349"/>
    </location>
</feature>
<keyword evidence="4 6" id="KW-0862">Zinc</keyword>
<evidence type="ECO:0000256" key="1">
    <source>
        <dbReference type="ARBA" id="ARBA00001947"/>
    </source>
</evidence>
<proteinExistence type="inferred from homology"/>
<dbReference type="Pfam" id="PF08240">
    <property type="entry name" value="ADH_N"/>
    <property type="match status" value="1"/>
</dbReference>
<dbReference type="InterPro" id="IPR002328">
    <property type="entry name" value="ADH_Zn_CS"/>
</dbReference>
<dbReference type="InterPro" id="IPR020843">
    <property type="entry name" value="ER"/>
</dbReference>
<evidence type="ECO:0000256" key="4">
    <source>
        <dbReference type="ARBA" id="ARBA00022833"/>
    </source>
</evidence>
<dbReference type="GO" id="GO:0008270">
    <property type="term" value="F:zinc ion binding"/>
    <property type="evidence" value="ECO:0007669"/>
    <property type="project" value="InterPro"/>
</dbReference>
<dbReference type="InterPro" id="IPR013154">
    <property type="entry name" value="ADH-like_N"/>
</dbReference>
<dbReference type="PROSITE" id="PS00059">
    <property type="entry name" value="ADH_ZINC"/>
    <property type="match status" value="1"/>
</dbReference>
<evidence type="ECO:0000313" key="9">
    <source>
        <dbReference type="Proteomes" id="UP000655366"/>
    </source>
</evidence>
<dbReference type="EMBL" id="JADNYM010000019">
    <property type="protein sequence ID" value="MBG0740643.1"/>
    <property type="molecule type" value="Genomic_DNA"/>
</dbReference>
<dbReference type="Pfam" id="PF00107">
    <property type="entry name" value="ADH_zinc_N"/>
    <property type="match status" value="1"/>
</dbReference>
<evidence type="ECO:0000256" key="6">
    <source>
        <dbReference type="RuleBase" id="RU361277"/>
    </source>
</evidence>
<evidence type="ECO:0000256" key="2">
    <source>
        <dbReference type="ARBA" id="ARBA00008072"/>
    </source>
</evidence>
<comment type="similarity">
    <text evidence="2 6">Belongs to the zinc-containing alcohol dehydrogenase family.</text>
</comment>
<dbReference type="Gene3D" id="3.90.180.10">
    <property type="entry name" value="Medium-chain alcohol dehydrogenases, catalytic domain"/>
    <property type="match status" value="1"/>
</dbReference>
<protein>
    <submittedName>
        <fullName evidence="8">Zinc-dependent alcohol dehydrogenase family protein</fullName>
    </submittedName>
</protein>
<evidence type="ECO:0000259" key="7">
    <source>
        <dbReference type="SMART" id="SM00829"/>
    </source>
</evidence>
<dbReference type="PANTHER" id="PTHR42813:SF4">
    <property type="entry name" value="NADP-DEPENDENT ISOPROPANOL DEHYDROGENASE"/>
    <property type="match status" value="1"/>
</dbReference>
<reference evidence="8 9" key="1">
    <citation type="submission" date="2020-11" db="EMBL/GenBank/DDBJ databases">
        <title>Arthrobacter antarcticus sp. nov., isolated from Antarctic Soil.</title>
        <authorList>
            <person name="Li J."/>
        </authorList>
    </citation>
    <scope>NUCLEOTIDE SEQUENCE [LARGE SCALE GENOMIC DNA]</scope>
    <source>
        <strain evidence="8 9">Z1-20</strain>
    </source>
</reference>
<dbReference type="PANTHER" id="PTHR42813">
    <property type="entry name" value="ZINC-TYPE ALCOHOL DEHYDROGENASE-LIKE"/>
    <property type="match status" value="1"/>
</dbReference>
<dbReference type="InterPro" id="IPR013149">
    <property type="entry name" value="ADH-like_C"/>
</dbReference>
<dbReference type="SUPFAM" id="SSF50129">
    <property type="entry name" value="GroES-like"/>
    <property type="match status" value="1"/>
</dbReference>
<dbReference type="CDD" id="cd08286">
    <property type="entry name" value="FDH_like_ADH2"/>
    <property type="match status" value="1"/>
</dbReference>
<name>A0A931CLV6_9MICC</name>
<evidence type="ECO:0000256" key="3">
    <source>
        <dbReference type="ARBA" id="ARBA00022723"/>
    </source>
</evidence>
<dbReference type="Proteomes" id="UP000655366">
    <property type="component" value="Unassembled WGS sequence"/>
</dbReference>
<evidence type="ECO:0000256" key="5">
    <source>
        <dbReference type="ARBA" id="ARBA00023002"/>
    </source>
</evidence>
<comment type="caution">
    <text evidence="8">The sequence shown here is derived from an EMBL/GenBank/DDBJ whole genome shotgun (WGS) entry which is preliminary data.</text>
</comment>
<sequence>MKALVYQGPGKKSWTDVPQPVLLNPSDAIVRVDTTTICGTDLHILKGDVPAVQEGRILGHEGVGTVTEVGDGVHDLVVGDRVIISCIKSCGHCINCRSGLYSHCLGEEGVAGIGWVFGHLIDGTQAEFVRVPYADNSLYKMPDGVSDAEAVMLSDILPTGFEIGVQAGGVKPGDVVAVIGAGPVGLAAVMTAGLCGAATVIAVDLDPSRLEQALDFGATHTVMSGSPGWREQILALTDGAGVDVAIEAVGVPETFAMAVDVVRPGGRVANVGVHGRSVELHLEDLWIRNISISMGLVNTSSTAMLLRLVTQHKVQAAKFATHHFSFDEFPAAYDTFTRAAETKALKVIISRQTEADE</sequence>
<dbReference type="Gene3D" id="3.40.50.720">
    <property type="entry name" value="NAD(P)-binding Rossmann-like Domain"/>
    <property type="match status" value="1"/>
</dbReference>
<keyword evidence="5" id="KW-0560">Oxidoreductase</keyword>
<accession>A0A931CLV6</accession>
<organism evidence="8 9">
    <name type="scientific">Arthrobacter terrae</name>
    <dbReference type="NCBI Taxonomy" id="2935737"/>
    <lineage>
        <taxon>Bacteria</taxon>
        <taxon>Bacillati</taxon>
        <taxon>Actinomycetota</taxon>
        <taxon>Actinomycetes</taxon>
        <taxon>Micrococcales</taxon>
        <taxon>Micrococcaceae</taxon>
        <taxon>Arthrobacter</taxon>
    </lineage>
</organism>
<gene>
    <name evidence="8" type="ORF">IV500_14780</name>
</gene>
<dbReference type="AlphaFoldDB" id="A0A931CLV6"/>
<dbReference type="InterPro" id="IPR036291">
    <property type="entry name" value="NAD(P)-bd_dom_sf"/>
</dbReference>
<keyword evidence="9" id="KW-1185">Reference proteome</keyword>
<evidence type="ECO:0000313" key="8">
    <source>
        <dbReference type="EMBL" id="MBG0740643.1"/>
    </source>
</evidence>
<dbReference type="GO" id="GO:0016491">
    <property type="term" value="F:oxidoreductase activity"/>
    <property type="evidence" value="ECO:0007669"/>
    <property type="project" value="UniProtKB-KW"/>
</dbReference>
<dbReference type="SUPFAM" id="SSF51735">
    <property type="entry name" value="NAD(P)-binding Rossmann-fold domains"/>
    <property type="match status" value="1"/>
</dbReference>
<comment type="cofactor">
    <cofactor evidence="1 6">
        <name>Zn(2+)</name>
        <dbReference type="ChEBI" id="CHEBI:29105"/>
    </cofactor>
</comment>